<keyword evidence="3" id="KW-1185">Reference proteome</keyword>
<accession>A0A8J6LDL0</accession>
<organism evidence="2 3">
    <name type="scientific">Tenebrio molitor</name>
    <name type="common">Yellow mealworm beetle</name>
    <dbReference type="NCBI Taxonomy" id="7067"/>
    <lineage>
        <taxon>Eukaryota</taxon>
        <taxon>Metazoa</taxon>
        <taxon>Ecdysozoa</taxon>
        <taxon>Arthropoda</taxon>
        <taxon>Hexapoda</taxon>
        <taxon>Insecta</taxon>
        <taxon>Pterygota</taxon>
        <taxon>Neoptera</taxon>
        <taxon>Endopterygota</taxon>
        <taxon>Coleoptera</taxon>
        <taxon>Polyphaga</taxon>
        <taxon>Cucujiformia</taxon>
        <taxon>Tenebrionidae</taxon>
        <taxon>Tenebrio</taxon>
    </lineage>
</organism>
<protein>
    <recommendedName>
        <fullName evidence="4">Tc1-like transposase DDE domain-containing protein</fullName>
    </recommendedName>
</protein>
<dbReference type="GO" id="GO:0003676">
    <property type="term" value="F:nucleic acid binding"/>
    <property type="evidence" value="ECO:0007669"/>
    <property type="project" value="InterPro"/>
</dbReference>
<dbReference type="Gene3D" id="3.30.420.10">
    <property type="entry name" value="Ribonuclease H-like superfamily/Ribonuclease H"/>
    <property type="match status" value="1"/>
</dbReference>
<dbReference type="AlphaFoldDB" id="A0A8J6LDL0"/>
<evidence type="ECO:0000313" key="3">
    <source>
        <dbReference type="Proteomes" id="UP000719412"/>
    </source>
</evidence>
<evidence type="ECO:0000313" key="2">
    <source>
        <dbReference type="EMBL" id="KAH0815918.1"/>
    </source>
</evidence>
<proteinExistence type="predicted"/>
<dbReference type="InterPro" id="IPR036397">
    <property type="entry name" value="RNaseH_sf"/>
</dbReference>
<dbReference type="PANTHER" id="PTHR33939">
    <property type="entry name" value="PROTEIN CBG22215"/>
    <property type="match status" value="1"/>
</dbReference>
<evidence type="ECO:0008006" key="4">
    <source>
        <dbReference type="Google" id="ProtNLM"/>
    </source>
</evidence>
<gene>
    <name evidence="2" type="ORF">GEV33_006873</name>
</gene>
<dbReference type="Proteomes" id="UP000719412">
    <property type="component" value="Unassembled WGS sequence"/>
</dbReference>
<dbReference type="PANTHER" id="PTHR33939:SF1">
    <property type="entry name" value="DUF4371 DOMAIN-CONTAINING PROTEIN"/>
    <property type="match status" value="1"/>
</dbReference>
<feature type="compositionally biased region" description="Low complexity" evidence="1">
    <location>
        <begin position="231"/>
        <end position="254"/>
    </location>
</feature>
<name>A0A8J6LDL0_TENMO</name>
<reference evidence="2" key="2">
    <citation type="submission" date="2021-08" db="EMBL/GenBank/DDBJ databases">
        <authorList>
            <person name="Eriksson T."/>
        </authorList>
    </citation>
    <scope>NUCLEOTIDE SEQUENCE</scope>
    <source>
        <strain evidence="2">Stoneville</strain>
        <tissue evidence="2">Whole head</tissue>
    </source>
</reference>
<dbReference type="EMBL" id="JABDTM020022399">
    <property type="protein sequence ID" value="KAH0815918.1"/>
    <property type="molecule type" value="Genomic_DNA"/>
</dbReference>
<sequence length="808" mass="92884">MRDNDQGYQRLVEVGEDLEDINDISSNSPASIINNILEIQSVTDGVNQRGGDGELHHPLIQAVEMDDINMDVDDGVSEASSIASDRLGDVNVDNDTDDEILSEFFSIFVDAYEELNREEYDRYVVLTQRLYSKLETEKLFLTKDVMCERCFKENLRCNGLKGSSEENAEKCNGFCIDMCPYNKFNRCLSHRMTKHMWKCHRREYERDHDIRYFELKRKIEQQQRSQRTQELHQVQQLPQQPQQLQPDQPHQQQPQEEESWDNLNYSTYIPPCKLVTRSVTVVLVLVHLASVLRSRCKILPKIIVHSNQVIKKPRIETIVIGDTQPEIIEIPDTQPPTIIIPDTQPQIIEIPDTQPEIIEIPDTQPQIIEIPDTQPQIIEIPDTQPQIIEILDTQPIKTIEIPDTQQTLDSMLENDFGMDNEFGDTSLLDFFNNKSGESENVDVDVNDHRDENLDHYSEVVINDLYNQYTQPPTIVIPDTQPPTIVIPDTQPQIIEILDTQPIKTIEIVLVLDNLVYLVFALLLPVKCARYVCIDTDVNMPRICSEKYHVQTHTHDSVVEMLKEQPSQIKNYQQGEIKKFVKEKIATQDLSIDKETKRNIEDENVMHFLKGLDQEAHEKVMRKINMIMKEQKTSTPVSTKRKMEEQDYYAAKRILDTETGLKDACGKGKRSIMLPIGSDEGFVDGGLLLFEGSKSGDYHQEMNATILKTLPNNAVIVLDNASYHSRKVEKIPTTSGRKGDIQNWLASKNIAFQAVMLKAELLVLVKRKHKFESYVVDELAAQEGKTVLRLPPYHCEFNPIELIWAQIKN</sequence>
<reference evidence="2" key="1">
    <citation type="journal article" date="2020" name="J Insects Food Feed">
        <title>The yellow mealworm (Tenebrio molitor) genome: a resource for the emerging insects as food and feed industry.</title>
        <authorList>
            <person name="Eriksson T."/>
            <person name="Andere A."/>
            <person name="Kelstrup H."/>
            <person name="Emery V."/>
            <person name="Picard C."/>
        </authorList>
    </citation>
    <scope>NUCLEOTIDE SEQUENCE</scope>
    <source>
        <strain evidence="2">Stoneville</strain>
        <tissue evidence="2">Whole head</tissue>
    </source>
</reference>
<feature type="region of interest" description="Disordered" evidence="1">
    <location>
        <begin position="224"/>
        <end position="259"/>
    </location>
</feature>
<evidence type="ECO:0000256" key="1">
    <source>
        <dbReference type="SAM" id="MobiDB-lite"/>
    </source>
</evidence>
<comment type="caution">
    <text evidence="2">The sequence shown here is derived from an EMBL/GenBank/DDBJ whole genome shotgun (WGS) entry which is preliminary data.</text>
</comment>